<organism evidence="2 3">
    <name type="scientific">Orenia marismortui</name>
    <dbReference type="NCBI Taxonomy" id="46469"/>
    <lineage>
        <taxon>Bacteria</taxon>
        <taxon>Bacillati</taxon>
        <taxon>Bacillota</taxon>
        <taxon>Clostridia</taxon>
        <taxon>Halanaerobiales</taxon>
        <taxon>Halobacteroidaceae</taxon>
        <taxon>Orenia</taxon>
    </lineage>
</organism>
<keyword evidence="3" id="KW-1185">Reference proteome</keyword>
<keyword evidence="1" id="KW-0812">Transmembrane</keyword>
<feature type="transmembrane region" description="Helical" evidence="1">
    <location>
        <begin position="21"/>
        <end position="43"/>
    </location>
</feature>
<evidence type="ECO:0000313" key="2">
    <source>
        <dbReference type="EMBL" id="TDX46343.1"/>
    </source>
</evidence>
<proteinExistence type="predicted"/>
<protein>
    <submittedName>
        <fullName evidence="2">Uncharacterized protein</fullName>
    </submittedName>
</protein>
<keyword evidence="1" id="KW-0472">Membrane</keyword>
<feature type="transmembrane region" description="Helical" evidence="1">
    <location>
        <begin position="49"/>
        <end position="67"/>
    </location>
</feature>
<dbReference type="AlphaFoldDB" id="A0A4R8GVW7"/>
<dbReference type="RefSeq" id="WP_134118783.1">
    <property type="nucleotide sequence ID" value="NZ_SOEG01000042.1"/>
</dbReference>
<name>A0A4R8GVW7_9FIRM</name>
<sequence>MEEDNQSLKEQFIVKIKNKIKIGYISLFIVVIFYNLNNIFKFISPKFEGVGELFIILLLVFIVALLLDAYKLIIEILEFITTKENCK</sequence>
<dbReference type="Proteomes" id="UP000295832">
    <property type="component" value="Unassembled WGS sequence"/>
</dbReference>
<dbReference type="STRING" id="926561.GCA_000379025_01213"/>
<keyword evidence="1" id="KW-1133">Transmembrane helix</keyword>
<evidence type="ECO:0000256" key="1">
    <source>
        <dbReference type="SAM" id="Phobius"/>
    </source>
</evidence>
<evidence type="ECO:0000313" key="3">
    <source>
        <dbReference type="Proteomes" id="UP000295832"/>
    </source>
</evidence>
<gene>
    <name evidence="2" type="ORF">C7959_14210</name>
</gene>
<reference evidence="2 3" key="1">
    <citation type="submission" date="2019-03" db="EMBL/GenBank/DDBJ databases">
        <title>Subsurface microbial communities from deep shales in Ohio and West Virginia, USA.</title>
        <authorList>
            <person name="Wrighton K."/>
        </authorList>
    </citation>
    <scope>NUCLEOTIDE SEQUENCE [LARGE SCALE GENOMIC DNA]</scope>
    <source>
        <strain evidence="2 3">MSL 6dP</strain>
    </source>
</reference>
<dbReference type="EMBL" id="SOEG01000042">
    <property type="protein sequence ID" value="TDX46343.1"/>
    <property type="molecule type" value="Genomic_DNA"/>
</dbReference>
<accession>A0A4R8GVW7</accession>
<comment type="caution">
    <text evidence="2">The sequence shown here is derived from an EMBL/GenBank/DDBJ whole genome shotgun (WGS) entry which is preliminary data.</text>
</comment>